<evidence type="ECO:0000256" key="2">
    <source>
        <dbReference type="SAM" id="Phobius"/>
    </source>
</evidence>
<accession>A0A310SH96</accession>
<keyword evidence="2" id="KW-0472">Membrane</keyword>
<keyword evidence="2" id="KW-1133">Transmembrane helix</keyword>
<dbReference type="InterPro" id="IPR006876">
    <property type="entry name" value="LMBR1-like_membr_prot"/>
</dbReference>
<feature type="transmembrane region" description="Helical" evidence="2">
    <location>
        <begin position="340"/>
        <end position="361"/>
    </location>
</feature>
<feature type="transmembrane region" description="Helical" evidence="2">
    <location>
        <begin position="435"/>
        <end position="456"/>
    </location>
</feature>
<gene>
    <name evidence="3" type="ORF">WN48_11196</name>
</gene>
<feature type="transmembrane region" description="Helical" evidence="2">
    <location>
        <begin position="394"/>
        <end position="415"/>
    </location>
</feature>
<dbReference type="PANTHER" id="PTHR12625:SF0">
    <property type="entry name" value="PROTEIN LILIPOD"/>
    <property type="match status" value="1"/>
</dbReference>
<proteinExistence type="inferred from homology"/>
<sequence>MKMEEQEDLREQLFHNTVRENIIFFLLFLILYVSSYALIAKFRRRDREDYFSVDEDEATVYKISLWLCTVALTVSVGATLLLPASIASNEVLILYPNSYYVKWLNSSLIQGLWNHVFLFSNLSLFVFLPFAYLFTESEGFVGYRKGVMARVYETVTVLCLLGTLVLGIICSVTKGLRNIKYFKILIYKNCLNQYFSDLWSYYLPFLYSCVSFVGVVMLLLCTPMGFVQLFGVVGSFLVKPQFLKNLDEEFFAYRLEEDCIRRRLQHAKATGKSYVSPVPMSIPTCGSVLEDDEFLNVNPSLMCLRNGALQRGLAQRLEDIQKRRNILDQQRRTWWVRRTLLYPLAMLALLILSTTTALLAVQNTLELLIGIKALPLSTRQFTLGISSLSKLGPIGATIEVTVILYLAATSAIGLYTLPGVKSVRPRLHSTPLTHLIANCALLLVLSSALPLLSRILGMTNFDLLGDFGRIEWLGNFKLVLFYNLIFATAAIGCLVTKFTATVCKEIYARLRSSLVGIFRSENKKSSLGMFSMKED</sequence>
<dbReference type="EMBL" id="KQ769179">
    <property type="protein sequence ID" value="OAD52950.1"/>
    <property type="molecule type" value="Genomic_DNA"/>
</dbReference>
<keyword evidence="2" id="KW-0812">Transmembrane</keyword>
<dbReference type="OrthoDB" id="5596951at2759"/>
<evidence type="ECO:0000313" key="4">
    <source>
        <dbReference type="Proteomes" id="UP000250275"/>
    </source>
</evidence>
<organism evidence="3 4">
    <name type="scientific">Eufriesea mexicana</name>
    <dbReference type="NCBI Taxonomy" id="516756"/>
    <lineage>
        <taxon>Eukaryota</taxon>
        <taxon>Metazoa</taxon>
        <taxon>Ecdysozoa</taxon>
        <taxon>Arthropoda</taxon>
        <taxon>Hexapoda</taxon>
        <taxon>Insecta</taxon>
        <taxon>Pterygota</taxon>
        <taxon>Neoptera</taxon>
        <taxon>Endopterygota</taxon>
        <taxon>Hymenoptera</taxon>
        <taxon>Apocrita</taxon>
        <taxon>Aculeata</taxon>
        <taxon>Apoidea</taxon>
        <taxon>Anthophila</taxon>
        <taxon>Apidae</taxon>
        <taxon>Eufriesea</taxon>
    </lineage>
</organism>
<dbReference type="GO" id="GO:0005886">
    <property type="term" value="C:plasma membrane"/>
    <property type="evidence" value="ECO:0007669"/>
    <property type="project" value="TreeGrafter"/>
</dbReference>
<comment type="similarity">
    <text evidence="1">Belongs to the LIMR family.</text>
</comment>
<evidence type="ECO:0000256" key="1">
    <source>
        <dbReference type="ARBA" id="ARBA00010487"/>
    </source>
</evidence>
<feature type="transmembrane region" description="Helical" evidence="2">
    <location>
        <begin position="205"/>
        <end position="238"/>
    </location>
</feature>
<dbReference type="Proteomes" id="UP000250275">
    <property type="component" value="Unassembled WGS sequence"/>
</dbReference>
<dbReference type="Pfam" id="PF04791">
    <property type="entry name" value="LMBR1"/>
    <property type="match status" value="2"/>
</dbReference>
<feature type="transmembrane region" description="Helical" evidence="2">
    <location>
        <begin position="22"/>
        <end position="42"/>
    </location>
</feature>
<feature type="transmembrane region" description="Helical" evidence="2">
    <location>
        <begin position="112"/>
        <end position="134"/>
    </location>
</feature>
<feature type="transmembrane region" description="Helical" evidence="2">
    <location>
        <begin position="155"/>
        <end position="176"/>
    </location>
</feature>
<keyword evidence="4" id="KW-1185">Reference proteome</keyword>
<feature type="transmembrane region" description="Helical" evidence="2">
    <location>
        <begin position="63"/>
        <end position="86"/>
    </location>
</feature>
<feature type="transmembrane region" description="Helical" evidence="2">
    <location>
        <begin position="476"/>
        <end position="495"/>
    </location>
</feature>
<dbReference type="InterPro" id="IPR008075">
    <property type="entry name" value="LIMR"/>
</dbReference>
<dbReference type="GO" id="GO:0007165">
    <property type="term" value="P:signal transduction"/>
    <property type="evidence" value="ECO:0007669"/>
    <property type="project" value="TreeGrafter"/>
</dbReference>
<evidence type="ECO:0000313" key="3">
    <source>
        <dbReference type="EMBL" id="OAD52950.1"/>
    </source>
</evidence>
<dbReference type="PANTHER" id="PTHR12625">
    <property type="entry name" value="LIPOCALIN-1 INTERACTING MEMBRANE RECEPTOR LIMR"/>
    <property type="match status" value="1"/>
</dbReference>
<name>A0A310SH96_9HYME</name>
<protein>
    <submittedName>
        <fullName evidence="3">Protein LMBR1L</fullName>
    </submittedName>
</protein>
<reference evidence="3 4" key="1">
    <citation type="submission" date="2015-07" db="EMBL/GenBank/DDBJ databases">
        <title>The genome of Eufriesea mexicana.</title>
        <authorList>
            <person name="Pan H."/>
            <person name="Kapheim K."/>
        </authorList>
    </citation>
    <scope>NUCLEOTIDE SEQUENCE [LARGE SCALE GENOMIC DNA]</scope>
    <source>
        <strain evidence="3">0111107269</strain>
        <tissue evidence="3">Whole body</tissue>
    </source>
</reference>
<dbReference type="AlphaFoldDB" id="A0A310SH96"/>
<dbReference type="GO" id="GO:0004888">
    <property type="term" value="F:transmembrane signaling receptor activity"/>
    <property type="evidence" value="ECO:0007669"/>
    <property type="project" value="TreeGrafter"/>
</dbReference>
<dbReference type="PRINTS" id="PR01692">
    <property type="entry name" value="LIPOCALINIMR"/>
</dbReference>